<evidence type="ECO:0000313" key="2">
    <source>
        <dbReference type="Proteomes" id="UP000265520"/>
    </source>
</evidence>
<keyword evidence="2" id="KW-1185">Reference proteome</keyword>
<proteinExistence type="predicted"/>
<sequence>MGTKEGSFDDSASDRGGIGLIELLDGAK</sequence>
<feature type="non-terminal residue" evidence="1">
    <location>
        <position position="28"/>
    </location>
</feature>
<dbReference type="AlphaFoldDB" id="A0A392PYY0"/>
<reference evidence="1 2" key="1">
    <citation type="journal article" date="2018" name="Front. Plant Sci.">
        <title>Red Clover (Trifolium pratense) and Zigzag Clover (T. medium) - A Picture of Genomic Similarities and Differences.</title>
        <authorList>
            <person name="Dluhosova J."/>
            <person name="Istvanek J."/>
            <person name="Nedelnik J."/>
            <person name="Repkova J."/>
        </authorList>
    </citation>
    <scope>NUCLEOTIDE SEQUENCE [LARGE SCALE GENOMIC DNA]</scope>
    <source>
        <strain evidence="2">cv. 10/8</strain>
        <tissue evidence="1">Leaf</tissue>
    </source>
</reference>
<accession>A0A392PYY0</accession>
<evidence type="ECO:0000313" key="1">
    <source>
        <dbReference type="EMBL" id="MCI16536.1"/>
    </source>
</evidence>
<dbReference type="Proteomes" id="UP000265520">
    <property type="component" value="Unassembled WGS sequence"/>
</dbReference>
<dbReference type="EMBL" id="LXQA010101304">
    <property type="protein sequence ID" value="MCI16536.1"/>
    <property type="molecule type" value="Genomic_DNA"/>
</dbReference>
<name>A0A392PYY0_9FABA</name>
<protein>
    <submittedName>
        <fullName evidence="1">Uncharacterized protein</fullName>
    </submittedName>
</protein>
<organism evidence="1 2">
    <name type="scientific">Trifolium medium</name>
    <dbReference type="NCBI Taxonomy" id="97028"/>
    <lineage>
        <taxon>Eukaryota</taxon>
        <taxon>Viridiplantae</taxon>
        <taxon>Streptophyta</taxon>
        <taxon>Embryophyta</taxon>
        <taxon>Tracheophyta</taxon>
        <taxon>Spermatophyta</taxon>
        <taxon>Magnoliopsida</taxon>
        <taxon>eudicotyledons</taxon>
        <taxon>Gunneridae</taxon>
        <taxon>Pentapetalae</taxon>
        <taxon>rosids</taxon>
        <taxon>fabids</taxon>
        <taxon>Fabales</taxon>
        <taxon>Fabaceae</taxon>
        <taxon>Papilionoideae</taxon>
        <taxon>50 kb inversion clade</taxon>
        <taxon>NPAAA clade</taxon>
        <taxon>Hologalegina</taxon>
        <taxon>IRL clade</taxon>
        <taxon>Trifolieae</taxon>
        <taxon>Trifolium</taxon>
    </lineage>
</organism>
<comment type="caution">
    <text evidence="1">The sequence shown here is derived from an EMBL/GenBank/DDBJ whole genome shotgun (WGS) entry which is preliminary data.</text>
</comment>